<organism evidence="1 2">
    <name type="scientific">Entomophthora muscae</name>
    <dbReference type="NCBI Taxonomy" id="34485"/>
    <lineage>
        <taxon>Eukaryota</taxon>
        <taxon>Fungi</taxon>
        <taxon>Fungi incertae sedis</taxon>
        <taxon>Zoopagomycota</taxon>
        <taxon>Entomophthoromycotina</taxon>
        <taxon>Entomophthoromycetes</taxon>
        <taxon>Entomophthorales</taxon>
        <taxon>Entomophthoraceae</taxon>
        <taxon>Entomophthora</taxon>
    </lineage>
</organism>
<name>A0ACC2TD33_9FUNG</name>
<accession>A0ACC2TD33</accession>
<dbReference type="EMBL" id="QTSX02003022">
    <property type="protein sequence ID" value="KAJ9072341.1"/>
    <property type="molecule type" value="Genomic_DNA"/>
</dbReference>
<gene>
    <name evidence="1" type="ORF">DSO57_1028549</name>
</gene>
<evidence type="ECO:0000313" key="2">
    <source>
        <dbReference type="Proteomes" id="UP001165960"/>
    </source>
</evidence>
<evidence type="ECO:0000313" key="1">
    <source>
        <dbReference type="EMBL" id="KAJ9072341.1"/>
    </source>
</evidence>
<proteinExistence type="predicted"/>
<dbReference type="Proteomes" id="UP001165960">
    <property type="component" value="Unassembled WGS sequence"/>
</dbReference>
<reference evidence="1" key="1">
    <citation type="submission" date="2022-04" db="EMBL/GenBank/DDBJ databases">
        <title>Genome of the entomopathogenic fungus Entomophthora muscae.</title>
        <authorList>
            <person name="Elya C."/>
            <person name="Lovett B.R."/>
            <person name="Lee E."/>
            <person name="Macias A.M."/>
            <person name="Hajek A.E."/>
            <person name="De Bivort B.L."/>
            <person name="Kasson M.T."/>
            <person name="De Fine Licht H.H."/>
            <person name="Stajich J.E."/>
        </authorList>
    </citation>
    <scope>NUCLEOTIDE SEQUENCE</scope>
    <source>
        <strain evidence="1">Berkeley</strain>
    </source>
</reference>
<sequence>MEQEDTIYNLVCEFEDQLVKDQDQLPLANTKPHTIVTGDEAPIFCPPYRLPKSHEDFVEKKLERMLKIELIVPSQPLGIPNCVGSKEEWQNLFMCELHYIESSNHY</sequence>
<protein>
    <submittedName>
        <fullName evidence="1">Uncharacterized protein</fullName>
    </submittedName>
</protein>
<comment type="caution">
    <text evidence="1">The sequence shown here is derived from an EMBL/GenBank/DDBJ whole genome shotgun (WGS) entry which is preliminary data.</text>
</comment>
<keyword evidence="2" id="KW-1185">Reference proteome</keyword>